<dbReference type="EMBL" id="AMFJ01000658">
    <property type="protein sequence ID" value="EKE26797.1"/>
    <property type="molecule type" value="Genomic_DNA"/>
</dbReference>
<evidence type="ECO:0000313" key="2">
    <source>
        <dbReference type="EMBL" id="EKE26797.1"/>
    </source>
</evidence>
<accession>K2FY15</accession>
<name>K2FY15_9BACT</name>
<reference evidence="2" key="1">
    <citation type="journal article" date="2012" name="Science">
        <title>Fermentation, hydrogen, and sulfur metabolism in multiple uncultivated bacterial phyla.</title>
        <authorList>
            <person name="Wrighton K.C."/>
            <person name="Thomas B.C."/>
            <person name="Sharon I."/>
            <person name="Miller C.S."/>
            <person name="Castelle C.J."/>
            <person name="VerBerkmoes N.C."/>
            <person name="Wilkins M.J."/>
            <person name="Hettich R.L."/>
            <person name="Lipton M.S."/>
            <person name="Williams K.H."/>
            <person name="Long P.E."/>
            <person name="Banfield J.F."/>
        </authorList>
    </citation>
    <scope>NUCLEOTIDE SEQUENCE [LARGE SCALE GENOMIC DNA]</scope>
</reference>
<proteinExistence type="predicted"/>
<protein>
    <submittedName>
        <fullName evidence="2">Uncharacterized protein</fullName>
    </submittedName>
</protein>
<sequence>MSLIIFSISSIVSSISVESAHVDDVHVEIFSKEPDELILDVEVFAVSSEITPVEILHVEVGLSLVSFEISWVLLHEIKKIELKIIKNAIDFFICFFLKSKLILIIIFYSYFSKSKKIFF</sequence>
<dbReference type="AlphaFoldDB" id="K2FY15"/>
<feature type="transmembrane region" description="Helical" evidence="1">
    <location>
        <begin position="89"/>
        <end position="111"/>
    </location>
</feature>
<keyword evidence="1" id="KW-0812">Transmembrane</keyword>
<keyword evidence="1" id="KW-1133">Transmembrane helix</keyword>
<comment type="caution">
    <text evidence="2">The sequence shown here is derived from an EMBL/GenBank/DDBJ whole genome shotgun (WGS) entry which is preliminary data.</text>
</comment>
<organism evidence="2">
    <name type="scientific">uncultured bacterium</name>
    <name type="common">gcode 4</name>
    <dbReference type="NCBI Taxonomy" id="1234023"/>
    <lineage>
        <taxon>Bacteria</taxon>
        <taxon>environmental samples</taxon>
    </lineage>
</organism>
<gene>
    <name evidence="2" type="ORF">ACD_4C00142G0001</name>
</gene>
<evidence type="ECO:0000256" key="1">
    <source>
        <dbReference type="SAM" id="Phobius"/>
    </source>
</evidence>
<keyword evidence="1" id="KW-0472">Membrane</keyword>